<dbReference type="AlphaFoldDB" id="A3XNT9"/>
<dbReference type="Proteomes" id="UP000001601">
    <property type="component" value="Unassembled WGS sequence"/>
</dbReference>
<keyword evidence="1" id="KW-0472">Membrane</keyword>
<protein>
    <submittedName>
        <fullName evidence="2">Uncharacterized protein</fullName>
    </submittedName>
</protein>
<dbReference type="STRING" id="398720.MED217_09547"/>
<comment type="caution">
    <text evidence="2">The sequence shown here is derived from an EMBL/GenBank/DDBJ whole genome shotgun (WGS) entry which is preliminary data.</text>
</comment>
<keyword evidence="1" id="KW-1133">Transmembrane helix</keyword>
<keyword evidence="1" id="KW-0812">Transmembrane</keyword>
<feature type="transmembrane region" description="Helical" evidence="1">
    <location>
        <begin position="40"/>
        <end position="62"/>
    </location>
</feature>
<evidence type="ECO:0000313" key="3">
    <source>
        <dbReference type="Proteomes" id="UP000001601"/>
    </source>
</evidence>
<accession>A3XNT9</accession>
<sequence>MKNLGIWNKFVFFINSIFAFFLLVGYILPYYPPKIFPPISVLTLVIPVLIAVNVLFVIYWIFLLKRQVLLSLIVLGLWFFHHTTLYKPGGGKLPAEVVKSENQIRLFSY</sequence>
<evidence type="ECO:0000313" key="2">
    <source>
        <dbReference type="EMBL" id="EAQ48782.1"/>
    </source>
</evidence>
<organism evidence="2 3">
    <name type="scientific">Leeuwenhoekiella blandensis (strain CECT 7118 / CCUG 51940 / KCTC 22103 / MED217)</name>
    <name type="common">Flavobacterium sp. (strain MED217)</name>
    <dbReference type="NCBI Taxonomy" id="398720"/>
    <lineage>
        <taxon>Bacteria</taxon>
        <taxon>Pseudomonadati</taxon>
        <taxon>Bacteroidota</taxon>
        <taxon>Flavobacteriia</taxon>
        <taxon>Flavobacteriales</taxon>
        <taxon>Flavobacteriaceae</taxon>
        <taxon>Leeuwenhoekiella</taxon>
    </lineage>
</organism>
<dbReference type="HOGENOM" id="CLU_2189482_0_0_10"/>
<name>A3XNT9_LEEBM</name>
<keyword evidence="3" id="KW-1185">Reference proteome</keyword>
<feature type="non-terminal residue" evidence="2">
    <location>
        <position position="109"/>
    </location>
</feature>
<evidence type="ECO:0000256" key="1">
    <source>
        <dbReference type="SAM" id="Phobius"/>
    </source>
</evidence>
<gene>
    <name evidence="2" type="ORF">MED217_09547</name>
</gene>
<dbReference type="eggNOG" id="COG3021">
    <property type="taxonomic scope" value="Bacteria"/>
</dbReference>
<dbReference type="EMBL" id="AANC01000006">
    <property type="protein sequence ID" value="EAQ48782.1"/>
    <property type="molecule type" value="Genomic_DNA"/>
</dbReference>
<feature type="transmembrane region" description="Helical" evidence="1">
    <location>
        <begin position="6"/>
        <end position="28"/>
    </location>
</feature>
<proteinExistence type="predicted"/>
<reference evidence="2 3" key="1">
    <citation type="journal article" date="2007" name="Nature">
        <title>Light stimulates growth of proteorhodopsin-containing marine Flavobacteria.</title>
        <authorList>
            <person name="Gomez-Consarnau L."/>
            <person name="Gonzalez J.M."/>
            <person name="Coll-Llado M."/>
            <person name="Gourdon P."/>
            <person name="Pascher T."/>
            <person name="Neutze R."/>
            <person name="Pedros-Alio C."/>
            <person name="Pinhassi J."/>
        </authorList>
    </citation>
    <scope>NUCLEOTIDE SEQUENCE [LARGE SCALE GENOMIC DNA]</scope>
    <source>
        <strain evidence="2 3">MED217</strain>
    </source>
</reference>
<feature type="transmembrane region" description="Helical" evidence="1">
    <location>
        <begin position="68"/>
        <end position="86"/>
    </location>
</feature>